<feature type="transmembrane region" description="Helical" evidence="1">
    <location>
        <begin position="21"/>
        <end position="38"/>
    </location>
</feature>
<dbReference type="PANTHER" id="PTHR34980">
    <property type="entry name" value="INNER MEMBRANE PROTEIN-RELATED-RELATED"/>
    <property type="match status" value="1"/>
</dbReference>
<gene>
    <name evidence="2" type="ORF">QE109_02540</name>
</gene>
<name>A0ABT6N9B5_9FIRM</name>
<feature type="transmembrane region" description="Helical" evidence="1">
    <location>
        <begin position="44"/>
        <end position="61"/>
    </location>
</feature>
<evidence type="ECO:0000313" key="2">
    <source>
        <dbReference type="EMBL" id="MDH8677006.1"/>
    </source>
</evidence>
<sequence length="108" mass="12555">MKKWLSFKGRIGRYKYIEMKLILIASLVVFANIAILINFFLLNFILLVLAFAALISNYAITVKRLHDINRSGFYVLGLFIPLYNFFIFAILIFEKGNDHANQYDIVTN</sequence>
<comment type="caution">
    <text evidence="2">The sequence shown here is derived from an EMBL/GenBank/DDBJ whole genome shotgun (WGS) entry which is preliminary data.</text>
</comment>
<proteinExistence type="predicted"/>
<evidence type="ECO:0000256" key="1">
    <source>
        <dbReference type="SAM" id="Phobius"/>
    </source>
</evidence>
<accession>A0ABT6N9B5</accession>
<dbReference type="EMBL" id="JARYZI010000001">
    <property type="protein sequence ID" value="MDH8677006.1"/>
    <property type="molecule type" value="Genomic_DNA"/>
</dbReference>
<keyword evidence="1" id="KW-0812">Transmembrane</keyword>
<keyword evidence="1" id="KW-1133">Transmembrane helix</keyword>
<keyword evidence="1" id="KW-0472">Membrane</keyword>
<feature type="transmembrane region" description="Helical" evidence="1">
    <location>
        <begin position="73"/>
        <end position="93"/>
    </location>
</feature>
<protein>
    <submittedName>
        <fullName evidence="2">DUF805 domain-containing protein</fullName>
    </submittedName>
</protein>
<dbReference type="Proteomes" id="UP001158045">
    <property type="component" value="Unassembled WGS sequence"/>
</dbReference>
<reference evidence="2 3" key="1">
    <citation type="submission" date="2023-04" db="EMBL/GenBank/DDBJ databases">
        <title>Fusibacter bizertensis strain WBS, isolated from littoral bottom sediments of the Arctic seas - biochemical and genomic analysis.</title>
        <authorList>
            <person name="Brioukhanov A.L."/>
        </authorList>
    </citation>
    <scope>NUCLEOTIDE SEQUENCE [LARGE SCALE GENOMIC DNA]</scope>
    <source>
        <strain evidence="2 3">WBS</strain>
    </source>
</reference>
<dbReference type="InterPro" id="IPR008523">
    <property type="entry name" value="DUF805"/>
</dbReference>
<dbReference type="Pfam" id="PF05656">
    <property type="entry name" value="DUF805"/>
    <property type="match status" value="1"/>
</dbReference>
<keyword evidence="3" id="KW-1185">Reference proteome</keyword>
<organism evidence="2 3">
    <name type="scientific">Fusibacter bizertensis</name>
    <dbReference type="NCBI Taxonomy" id="1488331"/>
    <lineage>
        <taxon>Bacteria</taxon>
        <taxon>Bacillati</taxon>
        <taxon>Bacillota</taxon>
        <taxon>Clostridia</taxon>
        <taxon>Eubacteriales</taxon>
        <taxon>Eubacteriales Family XII. Incertae Sedis</taxon>
        <taxon>Fusibacter</taxon>
    </lineage>
</organism>
<evidence type="ECO:0000313" key="3">
    <source>
        <dbReference type="Proteomes" id="UP001158045"/>
    </source>
</evidence>
<dbReference type="RefSeq" id="WP_281092805.1">
    <property type="nucleotide sequence ID" value="NZ_JARYZI010000001.1"/>
</dbReference>